<comment type="caution">
    <text evidence="8">The sequence shown here is derived from an EMBL/GenBank/DDBJ whole genome shotgun (WGS) entry which is preliminary data.</text>
</comment>
<dbReference type="GO" id="GO:0005886">
    <property type="term" value="C:plasma membrane"/>
    <property type="evidence" value="ECO:0007669"/>
    <property type="project" value="UniProtKB-SubCell"/>
</dbReference>
<evidence type="ECO:0000256" key="1">
    <source>
        <dbReference type="ARBA" id="ARBA00004651"/>
    </source>
</evidence>
<keyword evidence="9" id="KW-1185">Reference proteome</keyword>
<feature type="transmembrane region" description="Helical" evidence="7">
    <location>
        <begin position="190"/>
        <end position="209"/>
    </location>
</feature>
<evidence type="ECO:0000256" key="3">
    <source>
        <dbReference type="ARBA" id="ARBA00022475"/>
    </source>
</evidence>
<comment type="subcellular location">
    <subcellularLocation>
        <location evidence="1">Cell membrane</location>
        <topology evidence="1">Multi-pass membrane protein</topology>
    </subcellularLocation>
</comment>
<dbReference type="EMBL" id="JACIJM010000003">
    <property type="protein sequence ID" value="MBB5721474.1"/>
    <property type="molecule type" value="Genomic_DNA"/>
</dbReference>
<dbReference type="Proteomes" id="UP000535415">
    <property type="component" value="Unassembled WGS sequence"/>
</dbReference>
<dbReference type="PANTHER" id="PTHR33567">
    <property type="entry name" value="CHROMATE ION TRANSPORTER (EUROFUNG)"/>
    <property type="match status" value="1"/>
</dbReference>
<feature type="transmembrane region" description="Helical" evidence="7">
    <location>
        <begin position="395"/>
        <end position="411"/>
    </location>
</feature>
<dbReference type="InterPro" id="IPR003370">
    <property type="entry name" value="Chromate_transpt"/>
</dbReference>
<protein>
    <submittedName>
        <fullName evidence="8">Chromate transporter</fullName>
    </submittedName>
</protein>
<feature type="transmembrane region" description="Helical" evidence="7">
    <location>
        <begin position="141"/>
        <end position="170"/>
    </location>
</feature>
<dbReference type="PIRSF" id="PIRSF004810">
    <property type="entry name" value="ChrA"/>
    <property type="match status" value="1"/>
</dbReference>
<organism evidence="8 9">
    <name type="scientific">Yoonia ponticola</name>
    <dbReference type="NCBI Taxonomy" id="1524255"/>
    <lineage>
        <taxon>Bacteria</taxon>
        <taxon>Pseudomonadati</taxon>
        <taxon>Pseudomonadota</taxon>
        <taxon>Alphaproteobacteria</taxon>
        <taxon>Rhodobacterales</taxon>
        <taxon>Paracoccaceae</taxon>
        <taxon>Yoonia</taxon>
    </lineage>
</organism>
<comment type="similarity">
    <text evidence="2">Belongs to the chromate ion transporter (CHR) (TC 2.A.51) family.</text>
</comment>
<evidence type="ECO:0000256" key="5">
    <source>
        <dbReference type="ARBA" id="ARBA00022989"/>
    </source>
</evidence>
<keyword evidence="3" id="KW-1003">Cell membrane</keyword>
<evidence type="ECO:0000256" key="2">
    <source>
        <dbReference type="ARBA" id="ARBA00005262"/>
    </source>
</evidence>
<name>A0A7W9BJ47_9RHOB</name>
<feature type="transmembrane region" description="Helical" evidence="7">
    <location>
        <begin position="216"/>
        <end position="238"/>
    </location>
</feature>
<accession>A0A7W9BJ47</accession>
<keyword evidence="4 7" id="KW-0812">Transmembrane</keyword>
<feature type="transmembrane region" description="Helical" evidence="7">
    <location>
        <begin position="108"/>
        <end position="129"/>
    </location>
</feature>
<keyword evidence="6 7" id="KW-0472">Membrane</keyword>
<dbReference type="GO" id="GO:0015109">
    <property type="term" value="F:chromate transmembrane transporter activity"/>
    <property type="evidence" value="ECO:0007669"/>
    <property type="project" value="InterPro"/>
</dbReference>
<dbReference type="InterPro" id="IPR014047">
    <property type="entry name" value="Chr_Tranpt_l_chain"/>
</dbReference>
<gene>
    <name evidence="8" type="ORF">FHS72_001086</name>
</gene>
<evidence type="ECO:0000313" key="9">
    <source>
        <dbReference type="Proteomes" id="UP000535415"/>
    </source>
</evidence>
<feature type="transmembrane region" description="Helical" evidence="7">
    <location>
        <begin position="82"/>
        <end position="102"/>
    </location>
</feature>
<sequence length="412" mass="43769">MTPTYTELTRVFGRIGLLSFGGPAAQIALMHKSLVEERDWLTEDQFLRALSFCMLLPGPEAMQLATYAGWRKRGIIGGLLGGGLFVLPGAIVIMALALLYGAYGSLPLVQAVFLGVKATVVIIVIEALIKVSKRALKTKLSGWLAAFAFVALFFFALPFPLVIAIAAIIGGLSTSAQTTPTTTKFPWRKSTSIVVIGCLLWAAPFAFITHPILADIGAFFAWLAVVTFGGAYAVLAYMTQAVVGDFGWLTTAQMMDALGLAETTPGPLILVTQFVGMIAAVQEGGTALALIAGALTLWVTFVPCFIWIFAGAPLIDWLEQQPRLNAALAAITAAVVGVIANLSVWFALHVFFQTVTPFSAGPITSLLPDLSTVQPVAVALAILAGYLLLIRHLNLLWVLFICATISAVVAMI</sequence>
<feature type="transmembrane region" description="Helical" evidence="7">
    <location>
        <begin position="327"/>
        <end position="352"/>
    </location>
</feature>
<dbReference type="NCBIfam" id="TIGR00937">
    <property type="entry name" value="2A51"/>
    <property type="match status" value="1"/>
</dbReference>
<reference evidence="8 9" key="1">
    <citation type="submission" date="2020-08" db="EMBL/GenBank/DDBJ databases">
        <title>Genomic Encyclopedia of Type Strains, Phase IV (KMG-IV): sequencing the most valuable type-strain genomes for metagenomic binning, comparative biology and taxonomic classification.</title>
        <authorList>
            <person name="Goeker M."/>
        </authorList>
    </citation>
    <scope>NUCLEOTIDE SEQUENCE [LARGE SCALE GENOMIC DNA]</scope>
    <source>
        <strain evidence="8 9">DSM 101064</strain>
    </source>
</reference>
<dbReference type="Pfam" id="PF02417">
    <property type="entry name" value="Chromate_transp"/>
    <property type="match status" value="2"/>
</dbReference>
<dbReference type="PANTHER" id="PTHR33567:SF3">
    <property type="entry name" value="CHROMATE ION TRANSPORTER (EUROFUNG)"/>
    <property type="match status" value="1"/>
</dbReference>
<dbReference type="AlphaFoldDB" id="A0A7W9BJ47"/>
<evidence type="ECO:0000313" key="8">
    <source>
        <dbReference type="EMBL" id="MBB5721474.1"/>
    </source>
</evidence>
<keyword evidence="5 7" id="KW-1133">Transmembrane helix</keyword>
<proteinExistence type="inferred from homology"/>
<evidence type="ECO:0000256" key="6">
    <source>
        <dbReference type="ARBA" id="ARBA00023136"/>
    </source>
</evidence>
<evidence type="ECO:0000256" key="7">
    <source>
        <dbReference type="SAM" id="Phobius"/>
    </source>
</evidence>
<evidence type="ECO:0000256" key="4">
    <source>
        <dbReference type="ARBA" id="ARBA00022692"/>
    </source>
</evidence>
<feature type="transmembrane region" description="Helical" evidence="7">
    <location>
        <begin position="287"/>
        <end position="315"/>
    </location>
</feature>
<dbReference type="RefSeq" id="WP_183526741.1">
    <property type="nucleotide sequence ID" value="NZ_JACIJM010000003.1"/>
</dbReference>